<dbReference type="RefSeq" id="WP_021590157.1">
    <property type="nucleotide sequence ID" value="NZ_AWEY01000032.1"/>
</dbReference>
<name>U2QJP1_9BACT</name>
<dbReference type="Proteomes" id="UP000016648">
    <property type="component" value="Unassembled WGS sequence"/>
</dbReference>
<organism evidence="3 4">
    <name type="scientific">Segatella baroniae F0067</name>
    <dbReference type="NCBI Taxonomy" id="1115809"/>
    <lineage>
        <taxon>Bacteria</taxon>
        <taxon>Pseudomonadati</taxon>
        <taxon>Bacteroidota</taxon>
        <taxon>Bacteroidia</taxon>
        <taxon>Bacteroidales</taxon>
        <taxon>Prevotellaceae</taxon>
        <taxon>Segatella</taxon>
    </lineage>
</organism>
<reference evidence="3 4" key="1">
    <citation type="submission" date="2013-08" db="EMBL/GenBank/DDBJ databases">
        <authorList>
            <person name="Durkin A.S."/>
            <person name="Haft D.R."/>
            <person name="McCorrison J."/>
            <person name="Torralba M."/>
            <person name="Gillis M."/>
            <person name="Haft D.H."/>
            <person name="Methe B."/>
            <person name="Sutton G."/>
            <person name="Nelson K.E."/>
        </authorList>
    </citation>
    <scope>NUCLEOTIDE SEQUENCE [LARGE SCALE GENOMIC DNA]</scope>
    <source>
        <strain evidence="3 4">F0067</strain>
    </source>
</reference>
<dbReference type="Pfam" id="PF13568">
    <property type="entry name" value="OMP_b-brl_2"/>
    <property type="match status" value="1"/>
</dbReference>
<sequence>MRTLFLAIALLAGVSTTQAQVFQHAQEEKRSSHSYISDASEMVAPGVKPYVKAGVVSADYVGKNTGGIKGLWRLMAEAGLQIPFKTRCFGLQMGLRYIQKGARGPWKDDTKDMADIHQNLLEVPLLVTMFMPTDKKGGMKLGMGCFASYGVGGKVVHGAHEYNTYSFPGFDMRRFDIGPMLELGYETRHLSVVLGAETGAFDVHEKMGDAHARAFYLTAGYIF</sequence>
<keyword evidence="4" id="KW-1185">Reference proteome</keyword>
<dbReference type="PATRIC" id="fig|1115809.3.peg.1657"/>
<evidence type="ECO:0000259" key="2">
    <source>
        <dbReference type="Pfam" id="PF13568"/>
    </source>
</evidence>
<dbReference type="InterPro" id="IPR025665">
    <property type="entry name" value="Beta-barrel_OMP_2"/>
</dbReference>
<keyword evidence="1" id="KW-0732">Signal</keyword>
<evidence type="ECO:0000313" key="4">
    <source>
        <dbReference type="Proteomes" id="UP000016648"/>
    </source>
</evidence>
<dbReference type="AlphaFoldDB" id="U2QJP1"/>
<dbReference type="EMBL" id="AWEY01000032">
    <property type="protein sequence ID" value="ERK39022.1"/>
    <property type="molecule type" value="Genomic_DNA"/>
</dbReference>
<feature type="domain" description="Outer membrane protein beta-barrel" evidence="2">
    <location>
        <begin position="73"/>
        <end position="192"/>
    </location>
</feature>
<evidence type="ECO:0000256" key="1">
    <source>
        <dbReference type="SAM" id="SignalP"/>
    </source>
</evidence>
<proteinExistence type="predicted"/>
<feature type="signal peptide" evidence="1">
    <location>
        <begin position="1"/>
        <end position="19"/>
    </location>
</feature>
<evidence type="ECO:0000313" key="3">
    <source>
        <dbReference type="EMBL" id="ERK39022.1"/>
    </source>
</evidence>
<protein>
    <submittedName>
        <fullName evidence="3">Outer membrane protein beta-barrel domain protein</fullName>
    </submittedName>
</protein>
<feature type="chain" id="PRO_5004634375" evidence="1">
    <location>
        <begin position="20"/>
        <end position="223"/>
    </location>
</feature>
<gene>
    <name evidence="3" type="ORF">HMPREF9135_0655</name>
</gene>
<comment type="caution">
    <text evidence="3">The sequence shown here is derived from an EMBL/GenBank/DDBJ whole genome shotgun (WGS) entry which is preliminary data.</text>
</comment>
<accession>U2QJP1</accession>